<accession>A0ABS9MPZ0</accession>
<feature type="domain" description="Calcineurin-like phosphoesterase" evidence="1">
    <location>
        <begin position="6"/>
        <end position="213"/>
    </location>
</feature>
<dbReference type="InterPro" id="IPR004843">
    <property type="entry name" value="Calcineurin-like_PHP"/>
</dbReference>
<dbReference type="Pfam" id="PF00149">
    <property type="entry name" value="Metallophos"/>
    <property type="match status" value="1"/>
</dbReference>
<dbReference type="Proteomes" id="UP001297600">
    <property type="component" value="Unassembled WGS sequence"/>
</dbReference>
<gene>
    <name evidence="2" type="ORF">MAF45_04415</name>
</gene>
<dbReference type="RefSeq" id="WP_237978341.1">
    <property type="nucleotide sequence ID" value="NZ_JAKNCT010000004.1"/>
</dbReference>
<dbReference type="SUPFAM" id="SSF56300">
    <property type="entry name" value="Metallo-dependent phosphatases"/>
    <property type="match status" value="1"/>
</dbReference>
<organism evidence="2 3">
    <name type="scientific">Mesosutterella porci</name>
    <dbReference type="NCBI Taxonomy" id="2915351"/>
    <lineage>
        <taxon>Bacteria</taxon>
        <taxon>Pseudomonadati</taxon>
        <taxon>Pseudomonadota</taxon>
        <taxon>Betaproteobacteria</taxon>
        <taxon>Burkholderiales</taxon>
        <taxon>Sutterellaceae</taxon>
        <taxon>Mesosutterella</taxon>
    </lineage>
</organism>
<evidence type="ECO:0000313" key="2">
    <source>
        <dbReference type="EMBL" id="MCG5030688.1"/>
    </source>
</evidence>
<evidence type="ECO:0000259" key="1">
    <source>
        <dbReference type="Pfam" id="PF00149"/>
    </source>
</evidence>
<protein>
    <submittedName>
        <fullName evidence="2">Metallophosphoesterase</fullName>
    </submittedName>
</protein>
<proteinExistence type="predicted"/>
<dbReference type="InterPro" id="IPR029052">
    <property type="entry name" value="Metallo-depent_PP-like"/>
</dbReference>
<keyword evidence="3" id="KW-1185">Reference proteome</keyword>
<comment type="caution">
    <text evidence="2">The sequence shown here is derived from an EMBL/GenBank/DDBJ whole genome shotgun (WGS) entry which is preliminary data.</text>
</comment>
<evidence type="ECO:0000313" key="3">
    <source>
        <dbReference type="Proteomes" id="UP001297600"/>
    </source>
</evidence>
<reference evidence="2 3" key="1">
    <citation type="submission" date="2022-02" db="EMBL/GenBank/DDBJ databases">
        <title>Mesosutterella porci, a novel member of the family Sutterellaceae from pig feces.</title>
        <authorList>
            <person name="Wylensek D."/>
            <person name="Clavel T."/>
        </authorList>
    </citation>
    <scope>NUCLEOTIDE SEQUENCE [LARGE SCALE GENOMIC DNA]</scope>
    <source>
        <strain evidence="3">oilRF-744-wt-GAM-9</strain>
    </source>
</reference>
<name>A0ABS9MPZ0_9BURK</name>
<dbReference type="EMBL" id="JAKNCT010000004">
    <property type="protein sequence ID" value="MCG5030688.1"/>
    <property type="molecule type" value="Genomic_DNA"/>
</dbReference>
<sequence>MHGLDKVLFCGDTHADFSFLQGALGILRPSVCIVAGDFGYWRRSDFEEGAGEGFFHEGLRHPGTRIFFCDGNHENHALLRRLVETRGWEKPIRVAPGLYYAPRGSTAVIRGRRVLFAGGAFSIDRAYREEGRTWFAEEEMGQEELERILKRSDLDSVDAVVSHTCPAGCLDKVCGICGLKPEWISGRATEDALEPIFQRLPRVRDWYFGHWHCAGSFVRRGVRFHLLNQTPGEGCLAGWGYRRETLERAQAGAAGTLQASGGPG</sequence>